<comment type="caution">
    <text evidence="1">The sequence shown here is derived from an EMBL/GenBank/DDBJ whole genome shotgun (WGS) entry which is preliminary data.</text>
</comment>
<proteinExistence type="predicted"/>
<organism evidence="1 2">
    <name type="scientific">Entomophthora muscae</name>
    <dbReference type="NCBI Taxonomy" id="34485"/>
    <lineage>
        <taxon>Eukaryota</taxon>
        <taxon>Fungi</taxon>
        <taxon>Fungi incertae sedis</taxon>
        <taxon>Zoopagomycota</taxon>
        <taxon>Entomophthoromycotina</taxon>
        <taxon>Entomophthoromycetes</taxon>
        <taxon>Entomophthorales</taxon>
        <taxon>Entomophthoraceae</taxon>
        <taxon>Entomophthora</taxon>
    </lineage>
</organism>
<dbReference type="EMBL" id="QTSX02007140">
    <property type="protein sequence ID" value="KAJ9050744.1"/>
    <property type="molecule type" value="Genomic_DNA"/>
</dbReference>
<protein>
    <submittedName>
        <fullName evidence="1">Uncharacterized protein</fullName>
    </submittedName>
</protein>
<name>A0ACC2RL37_9FUNG</name>
<evidence type="ECO:0000313" key="1">
    <source>
        <dbReference type="EMBL" id="KAJ9050744.1"/>
    </source>
</evidence>
<sequence length="63" mass="6725">MNSGKEDKVVAQGNKEVAVASTAVQRKAIFAFSSKNTDLDAAAKWSRNLSKGAEDSLRAKKKA</sequence>
<evidence type="ECO:0000313" key="2">
    <source>
        <dbReference type="Proteomes" id="UP001165960"/>
    </source>
</evidence>
<gene>
    <name evidence="1" type="ORF">DSO57_1011643</name>
</gene>
<dbReference type="Proteomes" id="UP001165960">
    <property type="component" value="Unassembled WGS sequence"/>
</dbReference>
<keyword evidence="2" id="KW-1185">Reference proteome</keyword>
<reference evidence="1" key="1">
    <citation type="submission" date="2022-04" db="EMBL/GenBank/DDBJ databases">
        <title>Genome of the entomopathogenic fungus Entomophthora muscae.</title>
        <authorList>
            <person name="Elya C."/>
            <person name="Lovett B.R."/>
            <person name="Lee E."/>
            <person name="Macias A.M."/>
            <person name="Hajek A.E."/>
            <person name="De Bivort B.L."/>
            <person name="Kasson M.T."/>
            <person name="De Fine Licht H.H."/>
            <person name="Stajich J.E."/>
        </authorList>
    </citation>
    <scope>NUCLEOTIDE SEQUENCE</scope>
    <source>
        <strain evidence="1">Berkeley</strain>
    </source>
</reference>
<accession>A0ACC2RL37</accession>